<accession>A0A8J6M9T8</accession>
<reference evidence="2" key="1">
    <citation type="submission" date="2020-08" db="EMBL/GenBank/DDBJ databases">
        <title>Genome public.</title>
        <authorList>
            <person name="Liu C."/>
            <person name="Sun Q."/>
        </authorList>
    </citation>
    <scope>NUCLEOTIDE SEQUENCE</scope>
    <source>
        <strain evidence="2">BX5</strain>
    </source>
</reference>
<evidence type="ECO:0000313" key="3">
    <source>
        <dbReference type="Proteomes" id="UP000602260"/>
    </source>
</evidence>
<dbReference type="InterPro" id="IPR038503">
    <property type="entry name" value="SpoIIIAH_sf"/>
</dbReference>
<dbReference type="Gene3D" id="1.10.287.4300">
    <property type="entry name" value="Stage III sporulation protein AH-like"/>
    <property type="match status" value="1"/>
</dbReference>
<proteinExistence type="predicted"/>
<dbReference type="AlphaFoldDB" id="A0A8J6M9T8"/>
<feature type="region of interest" description="Disordered" evidence="1">
    <location>
        <begin position="50"/>
        <end position="88"/>
    </location>
</feature>
<organism evidence="2 3">
    <name type="scientific">Flintibacter faecis</name>
    <dbReference type="NCBI Taxonomy" id="2763047"/>
    <lineage>
        <taxon>Bacteria</taxon>
        <taxon>Bacillati</taxon>
        <taxon>Bacillota</taxon>
        <taxon>Clostridia</taxon>
        <taxon>Eubacteriales</taxon>
        <taxon>Flintibacter</taxon>
    </lineage>
</organism>
<feature type="compositionally biased region" description="Polar residues" evidence="1">
    <location>
        <begin position="50"/>
        <end position="65"/>
    </location>
</feature>
<dbReference type="RefSeq" id="WP_186878054.1">
    <property type="nucleotide sequence ID" value="NZ_JACOPN010000003.1"/>
</dbReference>
<protein>
    <submittedName>
        <fullName evidence="2">SpoIIIAH-like family protein</fullName>
    </submittedName>
</protein>
<sequence length="206" mass="21679">MRTGKKGTNWVQLWKRNAVVAAVALFVCAAVYLNWSYDQQAQAGKTLGQSTMVGGQSQDPLLSQETDASAGDTSTAAPAQETAEPGSASGDYFAAARLNRQQARDSALSLLQDAAGREDADQTVKDQVNTAIQTMADYTVTEAQIENLVLAKGYADCVAFIGEDSLSLAVAAPESGLNEADTAKLVDVVNQTAGFTADQIKIIQVN</sequence>
<dbReference type="EMBL" id="JACOPN010000003">
    <property type="protein sequence ID" value="MBC5716685.1"/>
    <property type="molecule type" value="Genomic_DNA"/>
</dbReference>
<name>A0A8J6M9T8_9FIRM</name>
<comment type="caution">
    <text evidence="2">The sequence shown here is derived from an EMBL/GenBank/DDBJ whole genome shotgun (WGS) entry which is preliminary data.</text>
</comment>
<evidence type="ECO:0000313" key="2">
    <source>
        <dbReference type="EMBL" id="MBC5716685.1"/>
    </source>
</evidence>
<evidence type="ECO:0000256" key="1">
    <source>
        <dbReference type="SAM" id="MobiDB-lite"/>
    </source>
</evidence>
<keyword evidence="3" id="KW-1185">Reference proteome</keyword>
<feature type="compositionally biased region" description="Low complexity" evidence="1">
    <location>
        <begin position="66"/>
        <end position="79"/>
    </location>
</feature>
<dbReference type="Pfam" id="PF12685">
    <property type="entry name" value="SpoIIIAH"/>
    <property type="match status" value="1"/>
</dbReference>
<dbReference type="InterPro" id="IPR024232">
    <property type="entry name" value="SpoIIIAH"/>
</dbReference>
<dbReference type="Proteomes" id="UP000602260">
    <property type="component" value="Unassembled WGS sequence"/>
</dbReference>
<gene>
    <name evidence="2" type="ORF">H8S55_05025</name>
</gene>